<comment type="function">
    <text evidence="9">Catalyzes the phospholipid dependent N-acylation of the N-terminal cysteine of apolipoprotein, the last step in lipoprotein maturation.</text>
</comment>
<feature type="transmembrane region" description="Helical" evidence="9">
    <location>
        <begin position="223"/>
        <end position="249"/>
    </location>
</feature>
<dbReference type="EMBL" id="STFG01000002">
    <property type="protein sequence ID" value="THU04469.1"/>
    <property type="molecule type" value="Genomic_DNA"/>
</dbReference>
<keyword evidence="7 9" id="KW-0472">Membrane</keyword>
<comment type="catalytic activity">
    <reaction evidence="9">
        <text>N-terminal S-1,2-diacyl-sn-glyceryl-L-cysteinyl-[lipoprotein] + a glycerophospholipid = N-acyl-S-1,2-diacyl-sn-glyceryl-L-cysteinyl-[lipoprotein] + a 2-acyl-sn-glycero-3-phospholipid + H(+)</text>
        <dbReference type="Rhea" id="RHEA:48228"/>
        <dbReference type="Rhea" id="RHEA-COMP:14681"/>
        <dbReference type="Rhea" id="RHEA-COMP:14684"/>
        <dbReference type="ChEBI" id="CHEBI:15378"/>
        <dbReference type="ChEBI" id="CHEBI:136912"/>
        <dbReference type="ChEBI" id="CHEBI:140656"/>
        <dbReference type="ChEBI" id="CHEBI:140657"/>
        <dbReference type="ChEBI" id="CHEBI:140660"/>
        <dbReference type="EC" id="2.3.1.269"/>
    </reaction>
</comment>
<sequence length="605" mass="66863">MPKAVRYGGSECSRTRLRTKSESTWLFAIFLARLLRHCAVPDGMVCMSLLAKEFRLIRFERIAAWLCLPLLGMLQAWALASQDGSAHWWAQSLALAGFFLFLDGSRSAKQAAWRGWWFATCWLASVFSWLYTSMHTYGGLPAALAAAAVVALAGALALYYALTAALYWRMRVHGLMGSALLFSACWTLAELARGQWLTGFPWGAIGYAHVDGPLAWLARWVGVYGIGAVAALGAALLAFVLVTVLGYILGRFISVSRLPVSAPRMLSAPGWLLALVVLVHLGGVWQYAQFQRSNKQRHHAPVSVALLQGNIPISEKFDPATGVLDSLDWYGQQFRERRESLVIAPETAIPVLKQDLPVEYFSVVTEPYRNGNQALMTGIPLGSPLAGYTNSVEAIKPGGQPYIYSKSHLVPFGEFVPPMFQWFNDMMDIPLDSFSRGAVVQPSFEWKGERFAPNICYEDLFGEELAKRFADPATAPTVFVNFSNIGWFGDGKVIDQHLHISRMRTLELDRPMIRATNTGATAIIDYRGHVQAMAPRASVQVLTGEVVGIGHMGDPAHITPFAKWAALAGLWPLWLWALMTVCLVPMLLRILPSMRPMALQRSHHA</sequence>
<dbReference type="PANTHER" id="PTHR38686:SF1">
    <property type="entry name" value="APOLIPOPROTEIN N-ACYLTRANSFERASE"/>
    <property type="match status" value="1"/>
</dbReference>
<dbReference type="InterPro" id="IPR004563">
    <property type="entry name" value="Apolipo_AcylTrfase"/>
</dbReference>
<dbReference type="Gene3D" id="3.60.110.10">
    <property type="entry name" value="Carbon-nitrogen hydrolase"/>
    <property type="match status" value="1"/>
</dbReference>
<proteinExistence type="inferred from homology"/>
<feature type="transmembrane region" description="Helical" evidence="9">
    <location>
        <begin position="140"/>
        <end position="162"/>
    </location>
</feature>
<comment type="subcellular location">
    <subcellularLocation>
        <location evidence="1 9">Cell membrane</location>
        <topology evidence="1 9">Multi-pass membrane protein</topology>
    </subcellularLocation>
</comment>
<evidence type="ECO:0000313" key="11">
    <source>
        <dbReference type="EMBL" id="THU04469.1"/>
    </source>
</evidence>
<keyword evidence="11" id="KW-0449">Lipoprotein</keyword>
<evidence type="ECO:0000256" key="9">
    <source>
        <dbReference type="HAMAP-Rule" id="MF_01148"/>
    </source>
</evidence>
<comment type="similarity">
    <text evidence="2 9">Belongs to the CN hydrolase family. Apolipoprotein N-acyltransferase subfamily.</text>
</comment>
<evidence type="ECO:0000256" key="2">
    <source>
        <dbReference type="ARBA" id="ARBA00010065"/>
    </source>
</evidence>
<dbReference type="Proteomes" id="UP000308917">
    <property type="component" value="Unassembled WGS sequence"/>
</dbReference>
<dbReference type="GO" id="GO:0042158">
    <property type="term" value="P:lipoprotein biosynthetic process"/>
    <property type="evidence" value="ECO:0007669"/>
    <property type="project" value="UniProtKB-UniRule"/>
</dbReference>
<dbReference type="CDD" id="cd07571">
    <property type="entry name" value="ALP_N-acyl_transferase"/>
    <property type="match status" value="1"/>
</dbReference>
<feature type="domain" description="CN hydrolase" evidence="10">
    <location>
        <begin position="307"/>
        <end position="548"/>
    </location>
</feature>
<keyword evidence="3 9" id="KW-1003">Cell membrane</keyword>
<keyword evidence="12" id="KW-1185">Reference proteome</keyword>
<gene>
    <name evidence="9 11" type="primary">lnt</name>
    <name evidence="11" type="ORF">E9531_03510</name>
</gene>
<dbReference type="PROSITE" id="PS50263">
    <property type="entry name" value="CN_HYDROLASE"/>
    <property type="match status" value="1"/>
</dbReference>
<evidence type="ECO:0000259" key="10">
    <source>
        <dbReference type="PROSITE" id="PS50263"/>
    </source>
</evidence>
<feature type="transmembrane region" description="Helical" evidence="9">
    <location>
        <begin position="62"/>
        <end position="80"/>
    </location>
</feature>
<dbReference type="PANTHER" id="PTHR38686">
    <property type="entry name" value="APOLIPOPROTEIN N-ACYLTRANSFERASE"/>
    <property type="match status" value="1"/>
</dbReference>
<dbReference type="UniPathway" id="UPA00666"/>
<feature type="transmembrane region" description="Helical" evidence="9">
    <location>
        <begin position="116"/>
        <end position="134"/>
    </location>
</feature>
<dbReference type="EC" id="2.3.1.269" evidence="9"/>
<name>A0A4S8FB65_9BURK</name>
<dbReference type="InterPro" id="IPR036526">
    <property type="entry name" value="C-N_Hydrolase_sf"/>
</dbReference>
<protein>
    <recommendedName>
        <fullName evidence="9">Apolipoprotein N-acyltransferase</fullName>
        <shortName evidence="9">ALP N-acyltransferase</shortName>
        <ecNumber evidence="9">2.3.1.269</ecNumber>
    </recommendedName>
</protein>
<feature type="transmembrane region" description="Helical" evidence="9">
    <location>
        <begin position="573"/>
        <end position="591"/>
    </location>
</feature>
<dbReference type="InterPro" id="IPR003010">
    <property type="entry name" value="C-N_Hydrolase"/>
</dbReference>
<dbReference type="GO" id="GO:0016410">
    <property type="term" value="F:N-acyltransferase activity"/>
    <property type="evidence" value="ECO:0007669"/>
    <property type="project" value="UniProtKB-UniRule"/>
</dbReference>
<dbReference type="Pfam" id="PF20154">
    <property type="entry name" value="LNT_N"/>
    <property type="match status" value="1"/>
</dbReference>
<dbReference type="NCBIfam" id="TIGR00546">
    <property type="entry name" value="lnt"/>
    <property type="match status" value="1"/>
</dbReference>
<keyword evidence="6 9" id="KW-1133">Transmembrane helix</keyword>
<dbReference type="InterPro" id="IPR045378">
    <property type="entry name" value="LNT_N"/>
</dbReference>
<dbReference type="SUPFAM" id="SSF56317">
    <property type="entry name" value="Carbon-nitrogen hydrolase"/>
    <property type="match status" value="1"/>
</dbReference>
<evidence type="ECO:0000256" key="4">
    <source>
        <dbReference type="ARBA" id="ARBA00022679"/>
    </source>
</evidence>
<evidence type="ECO:0000256" key="1">
    <source>
        <dbReference type="ARBA" id="ARBA00004651"/>
    </source>
</evidence>
<feature type="transmembrane region" description="Helical" evidence="9">
    <location>
        <begin position="86"/>
        <end position="104"/>
    </location>
</feature>
<keyword evidence="5 9" id="KW-0812">Transmembrane</keyword>
<dbReference type="HAMAP" id="MF_01148">
    <property type="entry name" value="Lnt"/>
    <property type="match status" value="1"/>
</dbReference>
<comment type="caution">
    <text evidence="11">The sequence shown here is derived from an EMBL/GenBank/DDBJ whole genome shotgun (WGS) entry which is preliminary data.</text>
</comment>
<reference evidence="11 12" key="1">
    <citation type="journal article" date="2015" name="Antonie Van Leeuwenhoek">
        <title>Lampropedia puyangensis sp. nov., isolated from symptomatic bark of Populus ? euramericana canker and emended description of Lampropedia hyalina (Ehrenberg 1832) Lee et al. 2004.</title>
        <authorList>
            <person name="Li Y."/>
            <person name="Wang T."/>
            <person name="Piao C.G."/>
            <person name="Wang L.F."/>
            <person name="Tian G.Z."/>
            <person name="Zhu T.H."/>
            <person name="Guo M.W."/>
        </authorList>
    </citation>
    <scope>NUCLEOTIDE SEQUENCE [LARGE SCALE GENOMIC DNA]</scope>
    <source>
        <strain evidence="11 12">2-bin</strain>
    </source>
</reference>
<evidence type="ECO:0000256" key="8">
    <source>
        <dbReference type="ARBA" id="ARBA00023315"/>
    </source>
</evidence>
<evidence type="ECO:0000256" key="5">
    <source>
        <dbReference type="ARBA" id="ARBA00022692"/>
    </source>
</evidence>
<evidence type="ECO:0000256" key="6">
    <source>
        <dbReference type="ARBA" id="ARBA00022989"/>
    </source>
</evidence>
<evidence type="ECO:0000256" key="7">
    <source>
        <dbReference type="ARBA" id="ARBA00023136"/>
    </source>
</evidence>
<dbReference type="GO" id="GO:0005886">
    <property type="term" value="C:plasma membrane"/>
    <property type="evidence" value="ECO:0007669"/>
    <property type="project" value="UniProtKB-SubCell"/>
</dbReference>
<evidence type="ECO:0000313" key="12">
    <source>
        <dbReference type="Proteomes" id="UP000308917"/>
    </source>
</evidence>
<evidence type="ECO:0000256" key="3">
    <source>
        <dbReference type="ARBA" id="ARBA00022475"/>
    </source>
</evidence>
<accession>A0A4S8FB65</accession>
<keyword evidence="4 9" id="KW-0808">Transferase</keyword>
<dbReference type="AlphaFoldDB" id="A0A4S8FB65"/>
<organism evidence="11 12">
    <name type="scientific">Lampropedia puyangensis</name>
    <dbReference type="NCBI Taxonomy" id="1330072"/>
    <lineage>
        <taxon>Bacteria</taxon>
        <taxon>Pseudomonadati</taxon>
        <taxon>Pseudomonadota</taxon>
        <taxon>Betaproteobacteria</taxon>
        <taxon>Burkholderiales</taxon>
        <taxon>Comamonadaceae</taxon>
        <taxon>Lampropedia</taxon>
    </lineage>
</organism>
<feature type="transmembrane region" description="Helical" evidence="9">
    <location>
        <begin position="270"/>
        <end position="288"/>
    </location>
</feature>
<dbReference type="Pfam" id="PF00795">
    <property type="entry name" value="CN_hydrolase"/>
    <property type="match status" value="1"/>
</dbReference>
<comment type="pathway">
    <text evidence="9">Protein modification; lipoprotein biosynthesis (N-acyl transfer).</text>
</comment>
<keyword evidence="8 9" id="KW-0012">Acyltransferase</keyword>